<comment type="similarity">
    <text evidence="1 3">Belongs to the short-chain dehydrogenases/reductases (SDR) family.</text>
</comment>
<name>A0ABW4J8P2_9LACO</name>
<keyword evidence="5" id="KW-1185">Reference proteome</keyword>
<evidence type="ECO:0000313" key="5">
    <source>
        <dbReference type="Proteomes" id="UP001597267"/>
    </source>
</evidence>
<dbReference type="InterPro" id="IPR002347">
    <property type="entry name" value="SDR_fam"/>
</dbReference>
<protein>
    <submittedName>
        <fullName evidence="4">SDR family NAD(P)-dependent oxidoreductase</fullName>
        <ecNumber evidence="4">1.-.-.-</ecNumber>
    </submittedName>
</protein>
<proteinExistence type="inferred from homology"/>
<dbReference type="SUPFAM" id="SSF51735">
    <property type="entry name" value="NAD(P)-binding Rossmann-fold domains"/>
    <property type="match status" value="1"/>
</dbReference>
<dbReference type="Pfam" id="PF00106">
    <property type="entry name" value="adh_short"/>
    <property type="match status" value="1"/>
</dbReference>
<dbReference type="InterPro" id="IPR036291">
    <property type="entry name" value="NAD(P)-bd_dom_sf"/>
</dbReference>
<comment type="caution">
    <text evidence="4">The sequence shown here is derived from an EMBL/GenBank/DDBJ whole genome shotgun (WGS) entry which is preliminary data.</text>
</comment>
<evidence type="ECO:0000256" key="2">
    <source>
        <dbReference type="ARBA" id="ARBA00023002"/>
    </source>
</evidence>
<gene>
    <name evidence="4" type="ORF">ACFQ5M_05670</name>
</gene>
<sequence>MKKLAALKNLNEKVVVITGGSSGIGRACAFQAAQRGAVVVVAARNMEKLETVRRECQLLSKHAAYAYTLDIGDPDSIETFCQAVTTQVGPIDVLINAAGFGNFENTVDTDPKLIEKMIRVNLLGTIYITRLVARSMMGRPGHIFLLGSMAGKIATAKSAIYSASKFAVVGYANGLRLELRPFNIQVTTINPGPVDTNFFNIADKSGNYLEKVGQITLDPDKLAQRMINAVGFTVREINVPLIMNVAAHFYDLFPRVGDYLASTLFDKK</sequence>
<dbReference type="RefSeq" id="WP_125715632.1">
    <property type="nucleotide sequence ID" value="NZ_JBHTOP010000013.1"/>
</dbReference>
<dbReference type="InterPro" id="IPR020904">
    <property type="entry name" value="Sc_DH/Rdtase_CS"/>
</dbReference>
<evidence type="ECO:0000313" key="4">
    <source>
        <dbReference type="EMBL" id="MFD1671575.1"/>
    </source>
</evidence>
<dbReference type="GO" id="GO:0016491">
    <property type="term" value="F:oxidoreductase activity"/>
    <property type="evidence" value="ECO:0007669"/>
    <property type="project" value="UniProtKB-KW"/>
</dbReference>
<evidence type="ECO:0000256" key="1">
    <source>
        <dbReference type="ARBA" id="ARBA00006484"/>
    </source>
</evidence>
<evidence type="ECO:0000256" key="3">
    <source>
        <dbReference type="RuleBase" id="RU000363"/>
    </source>
</evidence>
<dbReference type="EC" id="1.-.-.-" evidence="4"/>
<dbReference type="PRINTS" id="PR00081">
    <property type="entry name" value="GDHRDH"/>
</dbReference>
<dbReference type="Gene3D" id="3.40.50.720">
    <property type="entry name" value="NAD(P)-binding Rossmann-like Domain"/>
    <property type="match status" value="1"/>
</dbReference>
<dbReference type="PRINTS" id="PR00080">
    <property type="entry name" value="SDRFAMILY"/>
</dbReference>
<accession>A0ABW4J8P2</accession>
<dbReference type="PANTHER" id="PTHR44196">
    <property type="entry name" value="DEHYDROGENASE/REDUCTASE SDR FAMILY MEMBER 7B"/>
    <property type="match status" value="1"/>
</dbReference>
<dbReference type="Proteomes" id="UP001597267">
    <property type="component" value="Unassembled WGS sequence"/>
</dbReference>
<keyword evidence="2 4" id="KW-0560">Oxidoreductase</keyword>
<dbReference type="EMBL" id="JBHTOP010000013">
    <property type="protein sequence ID" value="MFD1671575.1"/>
    <property type="molecule type" value="Genomic_DNA"/>
</dbReference>
<dbReference type="PANTHER" id="PTHR44196:SF1">
    <property type="entry name" value="DEHYDROGENASE_REDUCTASE SDR FAMILY MEMBER 7B"/>
    <property type="match status" value="1"/>
</dbReference>
<dbReference type="PROSITE" id="PS00061">
    <property type="entry name" value="ADH_SHORT"/>
    <property type="match status" value="1"/>
</dbReference>
<reference evidence="5" key="1">
    <citation type="journal article" date="2019" name="Int. J. Syst. Evol. Microbiol.">
        <title>The Global Catalogue of Microorganisms (GCM) 10K type strain sequencing project: providing services to taxonomists for standard genome sequencing and annotation.</title>
        <authorList>
            <consortium name="The Broad Institute Genomics Platform"/>
            <consortium name="The Broad Institute Genome Sequencing Center for Infectious Disease"/>
            <person name="Wu L."/>
            <person name="Ma J."/>
        </authorList>
    </citation>
    <scope>NUCLEOTIDE SEQUENCE [LARGE SCALE GENOMIC DNA]</scope>
    <source>
        <strain evidence="5">CCM 8896</strain>
    </source>
</reference>
<organism evidence="4 5">
    <name type="scientific">Agrilactobacillus yilanensis</name>
    <dbReference type="NCBI Taxonomy" id="2485997"/>
    <lineage>
        <taxon>Bacteria</taxon>
        <taxon>Bacillati</taxon>
        <taxon>Bacillota</taxon>
        <taxon>Bacilli</taxon>
        <taxon>Lactobacillales</taxon>
        <taxon>Lactobacillaceae</taxon>
        <taxon>Agrilactobacillus</taxon>
    </lineage>
</organism>